<comment type="caution">
    <text evidence="1">The sequence shown here is derived from an EMBL/GenBank/DDBJ whole genome shotgun (WGS) entry which is preliminary data.</text>
</comment>
<name>A0A0F9KPU3_9ZZZZ</name>
<sequence>MGRYIKDFKKIVWGFAEIEADTLKEAEEKFDDGDYSEFDNKDDYEWECIKNG</sequence>
<evidence type="ECO:0000313" key="1">
    <source>
        <dbReference type="EMBL" id="KKM84224.1"/>
    </source>
</evidence>
<reference evidence="1" key="1">
    <citation type="journal article" date="2015" name="Nature">
        <title>Complex archaea that bridge the gap between prokaryotes and eukaryotes.</title>
        <authorList>
            <person name="Spang A."/>
            <person name="Saw J.H."/>
            <person name="Jorgensen S.L."/>
            <person name="Zaremba-Niedzwiedzka K."/>
            <person name="Martijn J."/>
            <person name="Lind A.E."/>
            <person name="van Eijk R."/>
            <person name="Schleper C."/>
            <person name="Guy L."/>
            <person name="Ettema T.J."/>
        </authorList>
    </citation>
    <scope>NUCLEOTIDE SEQUENCE</scope>
</reference>
<accession>A0A0F9KPU3</accession>
<gene>
    <name evidence="1" type="ORF">LCGC14_1301520</name>
</gene>
<organism evidence="1">
    <name type="scientific">marine sediment metagenome</name>
    <dbReference type="NCBI Taxonomy" id="412755"/>
    <lineage>
        <taxon>unclassified sequences</taxon>
        <taxon>metagenomes</taxon>
        <taxon>ecological metagenomes</taxon>
    </lineage>
</organism>
<proteinExistence type="predicted"/>
<protein>
    <submittedName>
        <fullName evidence="1">Uncharacterized protein</fullName>
    </submittedName>
</protein>
<dbReference type="EMBL" id="LAZR01007600">
    <property type="protein sequence ID" value="KKM84224.1"/>
    <property type="molecule type" value="Genomic_DNA"/>
</dbReference>
<dbReference type="AlphaFoldDB" id="A0A0F9KPU3"/>